<name>A0A1A9BE79_9ACTN</name>
<dbReference type="STRING" id="946078.GA0070622_4230"/>
<dbReference type="EMBL" id="FLRH01000003">
    <property type="protein sequence ID" value="SBT67177.1"/>
    <property type="molecule type" value="Genomic_DNA"/>
</dbReference>
<dbReference type="GO" id="GO:1990189">
    <property type="term" value="F:protein N-terminal-serine acetyltransferase activity"/>
    <property type="evidence" value="ECO:0007669"/>
    <property type="project" value="TreeGrafter"/>
</dbReference>
<organism evidence="2 3">
    <name type="scientific">Micromonospora sediminicola</name>
    <dbReference type="NCBI Taxonomy" id="946078"/>
    <lineage>
        <taxon>Bacteria</taxon>
        <taxon>Bacillati</taxon>
        <taxon>Actinomycetota</taxon>
        <taxon>Actinomycetes</taxon>
        <taxon>Micromonosporales</taxon>
        <taxon>Micromonosporaceae</taxon>
        <taxon>Micromonospora</taxon>
    </lineage>
</organism>
<dbReference type="PANTHER" id="PTHR43441:SF10">
    <property type="entry name" value="ACETYLTRANSFERASE"/>
    <property type="match status" value="1"/>
</dbReference>
<dbReference type="InterPro" id="IPR051908">
    <property type="entry name" value="Ribosomal_N-acetyltransferase"/>
</dbReference>
<dbReference type="CDD" id="cd04301">
    <property type="entry name" value="NAT_SF"/>
    <property type="match status" value="1"/>
</dbReference>
<dbReference type="SUPFAM" id="SSF55729">
    <property type="entry name" value="Acyl-CoA N-acyltransferases (Nat)"/>
    <property type="match status" value="1"/>
</dbReference>
<dbReference type="AlphaFoldDB" id="A0A1A9BE79"/>
<dbReference type="PROSITE" id="PS51186">
    <property type="entry name" value="GNAT"/>
    <property type="match status" value="1"/>
</dbReference>
<dbReference type="GO" id="GO:0005737">
    <property type="term" value="C:cytoplasm"/>
    <property type="evidence" value="ECO:0007669"/>
    <property type="project" value="TreeGrafter"/>
</dbReference>
<feature type="domain" description="N-acetyltransferase" evidence="1">
    <location>
        <begin position="7"/>
        <end position="175"/>
    </location>
</feature>
<dbReference type="Gene3D" id="3.40.630.30">
    <property type="match status" value="1"/>
</dbReference>
<keyword evidence="3" id="KW-1185">Reference proteome</keyword>
<dbReference type="GO" id="GO:0008999">
    <property type="term" value="F:protein-N-terminal-alanine acetyltransferase activity"/>
    <property type="evidence" value="ECO:0007669"/>
    <property type="project" value="TreeGrafter"/>
</dbReference>
<accession>A0A1A9BE79</accession>
<dbReference type="InterPro" id="IPR016181">
    <property type="entry name" value="Acyl_CoA_acyltransferase"/>
</dbReference>
<proteinExistence type="predicted"/>
<dbReference type="RefSeq" id="WP_091576458.1">
    <property type="nucleotide sequence ID" value="NZ_FLRH01000003.1"/>
</dbReference>
<dbReference type="Proteomes" id="UP000199558">
    <property type="component" value="Unassembled WGS sequence"/>
</dbReference>
<evidence type="ECO:0000259" key="1">
    <source>
        <dbReference type="PROSITE" id="PS51186"/>
    </source>
</evidence>
<gene>
    <name evidence="2" type="ORF">GA0070622_4230</name>
</gene>
<keyword evidence="2" id="KW-0808">Transferase</keyword>
<sequence length="179" mass="20161">MFATDRVRLRPPTPDDAPNLFRLHGDPELHLLTNDGPFVPHHVGQVRARLEKRISDPAEVDDGVSLLAEAVADGTFLGGSSLWGINTFNRYAHLGITLLPEARGQGYGTDVVRLLCRYGFRNRNLRRLELETLAGNTAMRRTAERCGFTHEGTQREREYDGDGFADMVIYGLLRRDWTP</sequence>
<reference evidence="3" key="1">
    <citation type="submission" date="2016-06" db="EMBL/GenBank/DDBJ databases">
        <authorList>
            <person name="Varghese N."/>
            <person name="Submissions Spin"/>
        </authorList>
    </citation>
    <scope>NUCLEOTIDE SEQUENCE [LARGE SCALE GENOMIC DNA]</scope>
    <source>
        <strain evidence="3">DSM 45794</strain>
    </source>
</reference>
<dbReference type="OrthoDB" id="9814648at2"/>
<protein>
    <submittedName>
        <fullName evidence="2">Protein N-acetyltransferase, RimJ/RimL family</fullName>
    </submittedName>
</protein>
<dbReference type="InterPro" id="IPR000182">
    <property type="entry name" value="GNAT_dom"/>
</dbReference>
<dbReference type="Pfam" id="PF13302">
    <property type="entry name" value="Acetyltransf_3"/>
    <property type="match status" value="1"/>
</dbReference>
<dbReference type="PANTHER" id="PTHR43441">
    <property type="entry name" value="RIBOSOMAL-PROTEIN-SERINE ACETYLTRANSFERASE"/>
    <property type="match status" value="1"/>
</dbReference>
<evidence type="ECO:0000313" key="2">
    <source>
        <dbReference type="EMBL" id="SBT67177.1"/>
    </source>
</evidence>
<evidence type="ECO:0000313" key="3">
    <source>
        <dbReference type="Proteomes" id="UP000199558"/>
    </source>
</evidence>